<evidence type="ECO:0000313" key="2">
    <source>
        <dbReference type="Proteomes" id="UP000663879"/>
    </source>
</evidence>
<dbReference type="Proteomes" id="UP000663879">
    <property type="component" value="Unassembled WGS sequence"/>
</dbReference>
<organism evidence="1 2">
    <name type="scientific">Brachionus calyciflorus</name>
    <dbReference type="NCBI Taxonomy" id="104777"/>
    <lineage>
        <taxon>Eukaryota</taxon>
        <taxon>Metazoa</taxon>
        <taxon>Spiralia</taxon>
        <taxon>Gnathifera</taxon>
        <taxon>Rotifera</taxon>
        <taxon>Eurotatoria</taxon>
        <taxon>Monogononta</taxon>
        <taxon>Pseudotrocha</taxon>
        <taxon>Ploima</taxon>
        <taxon>Brachionidae</taxon>
        <taxon>Brachionus</taxon>
    </lineage>
</organism>
<accession>A0A814EKJ8</accession>
<keyword evidence="2" id="KW-1185">Reference proteome</keyword>
<dbReference type="AlphaFoldDB" id="A0A814EKJ8"/>
<dbReference type="EMBL" id="CAJNOC010003135">
    <property type="protein sequence ID" value="CAF0969227.1"/>
    <property type="molecule type" value="Genomic_DNA"/>
</dbReference>
<protein>
    <submittedName>
        <fullName evidence="1">Uncharacterized protein</fullName>
    </submittedName>
</protein>
<reference evidence="1" key="1">
    <citation type="submission" date="2021-02" db="EMBL/GenBank/DDBJ databases">
        <authorList>
            <person name="Nowell W R."/>
        </authorList>
    </citation>
    <scope>NUCLEOTIDE SEQUENCE</scope>
    <source>
        <strain evidence="1">Ploen Becks lab</strain>
    </source>
</reference>
<name>A0A814EKJ8_9BILA</name>
<dbReference type="OrthoDB" id="10004641at2759"/>
<sequence length="120" mass="14437">MCRKVKDVKKEEINRLFEKYEDVVNGKFDTNVHRIMNFTRLVIPTLAEQFKEQTNVRYWCMFSSCFPHQRSYKTKQNQKRERRTNKNNERDSEIICLDETFSTCSLVDISLDEKSIICLD</sequence>
<evidence type="ECO:0000313" key="1">
    <source>
        <dbReference type="EMBL" id="CAF0969227.1"/>
    </source>
</evidence>
<comment type="caution">
    <text evidence="1">The sequence shown here is derived from an EMBL/GenBank/DDBJ whole genome shotgun (WGS) entry which is preliminary data.</text>
</comment>
<proteinExistence type="predicted"/>
<gene>
    <name evidence="1" type="ORF">OXX778_LOCUS14831</name>
</gene>